<name>A0AAU8JND9_9CYAN</name>
<dbReference type="EMBL" id="CP159837">
    <property type="protein sequence ID" value="XCM39920.1"/>
    <property type="molecule type" value="Genomic_DNA"/>
</dbReference>
<dbReference type="RefSeq" id="WP_190877668.1">
    <property type="nucleotide sequence ID" value="NZ_CP159837.1"/>
</dbReference>
<dbReference type="AlphaFoldDB" id="A0AAU8JND9"/>
<protein>
    <submittedName>
        <fullName evidence="1">Uncharacterized protein</fullName>
    </submittedName>
</protein>
<reference evidence="1" key="1">
    <citation type="submission" date="2024-07" db="EMBL/GenBank/DDBJ databases">
        <authorList>
            <person name="Kim Y.J."/>
            <person name="Jeong J.Y."/>
        </authorList>
    </citation>
    <scope>NUCLEOTIDE SEQUENCE</scope>
    <source>
        <strain evidence="1">GIHE-MW2</strain>
    </source>
</reference>
<evidence type="ECO:0000313" key="1">
    <source>
        <dbReference type="EMBL" id="XCM39920.1"/>
    </source>
</evidence>
<sequence>MQSIRVRFAQAIRFAESRIGKNGIVQIQLPEVTEGTEVDIIVVYESTSTAKDTKKMSDRFYGCIQDETFLRHPQPEPAERETF</sequence>
<organism evidence="1">
    <name type="scientific">Planktothricoides raciborskii GIHE-MW2</name>
    <dbReference type="NCBI Taxonomy" id="2792601"/>
    <lineage>
        <taxon>Bacteria</taxon>
        <taxon>Bacillati</taxon>
        <taxon>Cyanobacteriota</taxon>
        <taxon>Cyanophyceae</taxon>
        <taxon>Oscillatoriophycideae</taxon>
        <taxon>Oscillatoriales</taxon>
        <taxon>Oscillatoriaceae</taxon>
        <taxon>Planktothricoides</taxon>
    </lineage>
</organism>
<accession>A0AAU8JND9</accession>
<gene>
    <name evidence="1" type="ORF">ABWT76_002886</name>
</gene>
<proteinExistence type="predicted"/>